<dbReference type="EMBL" id="MK864072">
    <property type="protein sequence ID" value="QEA03462.1"/>
    <property type="molecule type" value="mRNA"/>
</dbReference>
<dbReference type="GeneID" id="128671066"/>
<comment type="similarity">
    <text evidence="1 6">Belongs to the type-B carboxylesterase/lipase family.</text>
</comment>
<organism evidence="8">
    <name type="scientific">Plodia interpunctella</name>
    <name type="common">Indianmeal moth</name>
    <dbReference type="NCBI Taxonomy" id="58824"/>
    <lineage>
        <taxon>Eukaryota</taxon>
        <taxon>Metazoa</taxon>
        <taxon>Ecdysozoa</taxon>
        <taxon>Arthropoda</taxon>
        <taxon>Hexapoda</taxon>
        <taxon>Insecta</taxon>
        <taxon>Pterygota</taxon>
        <taxon>Neoptera</taxon>
        <taxon>Endopterygota</taxon>
        <taxon>Lepidoptera</taxon>
        <taxon>Glossata</taxon>
        <taxon>Ditrysia</taxon>
        <taxon>Pyraloidea</taxon>
        <taxon>Pyralidae</taxon>
        <taxon>Phycitinae</taxon>
        <taxon>Plodia</taxon>
    </lineage>
</organism>
<feature type="domain" description="Carboxylesterase type B" evidence="7">
    <location>
        <begin position="23"/>
        <end position="526"/>
    </location>
</feature>
<dbReference type="PROSITE" id="PS00122">
    <property type="entry name" value="CARBOXYLESTERASE_B_1"/>
    <property type="match status" value="1"/>
</dbReference>
<evidence type="ECO:0000256" key="1">
    <source>
        <dbReference type="ARBA" id="ARBA00005964"/>
    </source>
</evidence>
<evidence type="ECO:0000256" key="6">
    <source>
        <dbReference type="RuleBase" id="RU361235"/>
    </source>
</evidence>
<evidence type="ECO:0000259" key="7">
    <source>
        <dbReference type="Pfam" id="PF00135"/>
    </source>
</evidence>
<dbReference type="InterPro" id="IPR002018">
    <property type="entry name" value="CarbesteraseB"/>
</dbReference>
<dbReference type="RefSeq" id="XP_053603165.1">
    <property type="nucleotide sequence ID" value="XM_053747190.2"/>
</dbReference>
<evidence type="ECO:0000256" key="5">
    <source>
        <dbReference type="ARBA" id="ARBA00023180"/>
    </source>
</evidence>
<dbReference type="RefSeq" id="XP_053603164.1">
    <property type="nucleotide sequence ID" value="XM_053747189.1"/>
</dbReference>
<dbReference type="PANTHER" id="PTHR11559">
    <property type="entry name" value="CARBOXYLESTERASE"/>
    <property type="match status" value="1"/>
</dbReference>
<dbReference type="InterPro" id="IPR029058">
    <property type="entry name" value="AB_hydrolase_fold"/>
</dbReference>
<dbReference type="OrthoDB" id="19653at2759"/>
<keyword evidence="4" id="KW-1015">Disulfide bond</keyword>
<accession>A0A5B8R4D2</accession>
<name>A0A5B8R4D2_PLOIN</name>
<dbReference type="GO" id="GO:0052689">
    <property type="term" value="F:carboxylic ester hydrolase activity"/>
    <property type="evidence" value="ECO:0007669"/>
    <property type="project" value="UniProtKB-KW"/>
</dbReference>
<evidence type="ECO:0000256" key="4">
    <source>
        <dbReference type="ARBA" id="ARBA00023157"/>
    </source>
</evidence>
<proteinExistence type="evidence at transcript level"/>
<keyword evidence="2" id="KW-0719">Serine esterase</keyword>
<keyword evidence="3 6" id="KW-0378">Hydrolase</keyword>
<dbReference type="SUPFAM" id="SSF53474">
    <property type="entry name" value="alpha/beta-Hydrolases"/>
    <property type="match status" value="1"/>
</dbReference>
<sequence length="557" mass="62792">MVTVGSYLSKNCRSIHKLATMNNPVVTVKQGKVRGSTLSLVDGSSCYSFKGVPYAQPPIGLLRFKAPESPQKWQGIYEATKHGPSCPQIPSPMSSIGEEDENCLFLNIYTKTLEPTSKLPVMVYIHGGAYMSGCGDSEMYGPDFLLQHDVILVTINYRLEVFGFLCLNTREVPGNAGLKDQVAALEWVNKNINQFGGDPDNVTIIGESAGASAVTYHMLSPMSKGLFHKVIAQSGTCIDDWSIQRDSVARAIRCSKLLGKETEDVNEILNYFRSLPSKDIVGLTLKSRIEDEKYRGLSIFFAPVVEQKFEGLQSFLTEEPLDILLSGKYNKVPLLIGYNSAEGLFMLMLQLKKAALYNKHVKYLVPREIALKLNEDKMIEFGEKIKKFYVGEKGFGEETAREIIDFQTDMHFIYNTHRFVNFYRASNQPIFTYRFNYETDLNAIKNLIDTPCKGASHADDLFYLFCNNVNKKAYQERDNLKQIVFKFTKMWTNFAKVSNPTPDQSLGVTWHPTSTGKEYMRLEEPLSFGACPELGRVTFWNQLYCDGGATHMPRSSL</sequence>
<dbReference type="InterPro" id="IPR019826">
    <property type="entry name" value="Carboxylesterase_B_AS"/>
</dbReference>
<dbReference type="Pfam" id="PF00135">
    <property type="entry name" value="COesterase"/>
    <property type="match status" value="1"/>
</dbReference>
<dbReference type="EC" id="3.1.1.-" evidence="6"/>
<reference evidence="8" key="1">
    <citation type="submission" date="2019-04" db="EMBL/GenBank/DDBJ databases">
        <authorList>
            <person name="Zhang T.Jr."/>
        </authorList>
    </citation>
    <scope>NUCLEOTIDE SEQUENCE</scope>
    <source>
        <strain evidence="8">PintCXE12</strain>
    </source>
</reference>
<dbReference type="InterPro" id="IPR050309">
    <property type="entry name" value="Type-B_Carboxylest/Lipase"/>
</dbReference>
<evidence type="ECO:0000256" key="3">
    <source>
        <dbReference type="ARBA" id="ARBA00022801"/>
    </source>
</evidence>
<dbReference type="Gene3D" id="3.40.50.1820">
    <property type="entry name" value="alpha/beta hydrolase"/>
    <property type="match status" value="1"/>
</dbReference>
<keyword evidence="5" id="KW-0325">Glycoprotein</keyword>
<evidence type="ECO:0000256" key="2">
    <source>
        <dbReference type="ARBA" id="ARBA00022487"/>
    </source>
</evidence>
<protein>
    <recommendedName>
        <fullName evidence="6">Carboxylic ester hydrolase</fullName>
        <ecNumber evidence="6">3.1.1.-</ecNumber>
    </recommendedName>
</protein>
<dbReference type="AlphaFoldDB" id="A0A5B8R4D2"/>
<evidence type="ECO:0000313" key="8">
    <source>
        <dbReference type="EMBL" id="QEA03462.1"/>
    </source>
</evidence>